<dbReference type="GO" id="GO:0098796">
    <property type="term" value="C:membrane protein complex"/>
    <property type="evidence" value="ECO:0007669"/>
    <property type="project" value="UniProtKB-ARBA"/>
</dbReference>
<dbReference type="InterPro" id="IPR003593">
    <property type="entry name" value="AAA+_ATPase"/>
</dbReference>
<comment type="similarity">
    <text evidence="11">Belongs to the ABC transporter superfamily. Macrolide exporter (TC 3.A.1.122) family.</text>
</comment>
<dbReference type="Pfam" id="PF12704">
    <property type="entry name" value="MacB_PCD"/>
    <property type="match status" value="1"/>
</dbReference>
<dbReference type="RefSeq" id="WP_053797030.1">
    <property type="nucleotide sequence ID" value="NZ_JXCZ01000045.1"/>
</dbReference>
<dbReference type="SUPFAM" id="SSF52540">
    <property type="entry name" value="P-loop containing nucleoside triphosphate hydrolases"/>
    <property type="match status" value="1"/>
</dbReference>
<evidence type="ECO:0000256" key="3">
    <source>
        <dbReference type="ARBA" id="ARBA00022475"/>
    </source>
</evidence>
<accession>A0A0M9DEK4</accession>
<evidence type="ECO:0000313" key="15">
    <source>
        <dbReference type="Proteomes" id="UP000037749"/>
    </source>
</evidence>
<evidence type="ECO:0000256" key="6">
    <source>
        <dbReference type="ARBA" id="ARBA00022741"/>
    </source>
</evidence>
<comment type="subcellular location">
    <subcellularLocation>
        <location evidence="1">Cell inner membrane</location>
        <topology evidence="1">Multi-pass membrane protein</topology>
    </subcellularLocation>
</comment>
<dbReference type="PANTHER" id="PTHR42798">
    <property type="entry name" value="LIPOPROTEIN-RELEASING SYSTEM ATP-BINDING PROTEIN LOLD"/>
    <property type="match status" value="1"/>
</dbReference>
<dbReference type="GO" id="GO:0005886">
    <property type="term" value="C:plasma membrane"/>
    <property type="evidence" value="ECO:0007669"/>
    <property type="project" value="UniProtKB-SubCell"/>
</dbReference>
<feature type="transmembrane region" description="Helical" evidence="12">
    <location>
        <begin position="264"/>
        <end position="283"/>
    </location>
</feature>
<evidence type="ECO:0000256" key="2">
    <source>
        <dbReference type="ARBA" id="ARBA00022448"/>
    </source>
</evidence>
<dbReference type="PROSITE" id="PS50893">
    <property type="entry name" value="ABC_TRANSPORTER_2"/>
    <property type="match status" value="1"/>
</dbReference>
<dbReference type="PROSITE" id="PS00211">
    <property type="entry name" value="ABC_TRANSPORTER_1"/>
    <property type="match status" value="1"/>
</dbReference>
<dbReference type="CDD" id="cd03255">
    <property type="entry name" value="ABC_MJ0796_LolCDE_FtsE"/>
    <property type="match status" value="1"/>
</dbReference>
<sequence length="637" mass="69177">MSFLELKNIQKSYYLGKDEFKVLKGIDLSFEKGEMVSILGESGGGKSTLMNIIGGLDSKYEGDVLLNGSSLKHDTDKQLDEYRRKTIGFIFQSFNLISHLTILDNVLVPLEMTNLSKKEQVARAKELLAKVGLSDHINKYPNQLSGGQKQRVSIARALAGDPEMLIADEPTGALDPENTTEILQILDNIAKEGKLVLTVTHSQKVADYGTRIVHMTDGRIDEDRTLRDKYSESDEPALESKSLSLKSIVKMTWDNIKYNSKRNLLIIFGGLIGIFSVVFMLGLGNGVRGYINHEIYSQVNPNSVQVSHKNTNDHSSFKDADVNRLENVKGVKSVEKAYASTGIQMKDGNKTAQSSYMTTSLATINEDNIKHGTTPKDGEILINTTATKALNKKNPNSMVGKEIQVSFTAMKNGTPYPVTKKLKISGIIDSQSPLTIINYATVKEALADNGIKIEPNFLNVNIKGGVNNVNPVQNRIKAIEVNGKKAYSIQGAGAIVSTLNTYINLAVYVLAAIAGISLLVSAIMIIVVLYISVAERTKEIGILRALGATKGNIRMLFVSQALFLGIFSSVSAVVISYLIQLGINSAVHGLIDYSIIQISVGNAIFGIVVAVIINLLASILPSNKGAKLDPIESLSAE</sequence>
<evidence type="ECO:0000256" key="12">
    <source>
        <dbReference type="SAM" id="Phobius"/>
    </source>
</evidence>
<keyword evidence="2" id="KW-0813">Transport</keyword>
<dbReference type="GO" id="GO:0022857">
    <property type="term" value="F:transmembrane transporter activity"/>
    <property type="evidence" value="ECO:0007669"/>
    <property type="project" value="UniProtKB-ARBA"/>
</dbReference>
<reference evidence="14 15" key="1">
    <citation type="journal article" date="2015" name="Genome Biol. Evol.">
        <title>Functionally Structured Genomes in Lactobacillus kunkeei Colonizing the Honey Crop and Food Products of Honeybees and Stingless Bees.</title>
        <authorList>
            <person name="Tamarit D."/>
            <person name="Ellegaard K.M."/>
            <person name="Wikander J."/>
            <person name="Olofsson T."/>
            <person name="Vasquez A."/>
            <person name="Andersson S.G."/>
        </authorList>
    </citation>
    <scope>NUCLEOTIDE SEQUENCE [LARGE SCALE GENOMIC DNA]</scope>
    <source>
        <strain evidence="14 15">LAla</strain>
    </source>
</reference>
<dbReference type="PANTHER" id="PTHR42798:SF2">
    <property type="entry name" value="ABC TRANSPORTER ATP-BINDING PROTEIN MG467-RELATED"/>
    <property type="match status" value="1"/>
</dbReference>
<evidence type="ECO:0000256" key="9">
    <source>
        <dbReference type="ARBA" id="ARBA00022989"/>
    </source>
</evidence>
<dbReference type="GO" id="GO:0005524">
    <property type="term" value="F:ATP binding"/>
    <property type="evidence" value="ECO:0007669"/>
    <property type="project" value="UniProtKB-KW"/>
</dbReference>
<dbReference type="GO" id="GO:0006865">
    <property type="term" value="P:amino acid transport"/>
    <property type="evidence" value="ECO:0007669"/>
    <property type="project" value="UniProtKB-KW"/>
</dbReference>
<dbReference type="InterPro" id="IPR003838">
    <property type="entry name" value="ABC3_permease_C"/>
</dbReference>
<evidence type="ECO:0000256" key="5">
    <source>
        <dbReference type="ARBA" id="ARBA00022692"/>
    </source>
</evidence>
<feature type="transmembrane region" description="Helical" evidence="12">
    <location>
        <begin position="595"/>
        <end position="617"/>
    </location>
</feature>
<keyword evidence="6" id="KW-0547">Nucleotide-binding</keyword>
<keyword evidence="10 12" id="KW-0472">Membrane</keyword>
<evidence type="ECO:0000259" key="13">
    <source>
        <dbReference type="PROSITE" id="PS50893"/>
    </source>
</evidence>
<dbReference type="AlphaFoldDB" id="A0A0M9DEK4"/>
<dbReference type="PATRIC" id="fig|148814.9.peg.1338"/>
<evidence type="ECO:0000256" key="8">
    <source>
        <dbReference type="ARBA" id="ARBA00022970"/>
    </source>
</evidence>
<protein>
    <submittedName>
        <fullName evidence="14">ABC transporter, ATP-binding protein</fullName>
    </submittedName>
</protein>
<dbReference type="FunFam" id="3.40.50.300:FF:000032">
    <property type="entry name" value="Export ABC transporter ATP-binding protein"/>
    <property type="match status" value="1"/>
</dbReference>
<dbReference type="Proteomes" id="UP000037749">
    <property type="component" value="Unassembled WGS sequence"/>
</dbReference>
<feature type="domain" description="ABC transporter" evidence="13">
    <location>
        <begin position="4"/>
        <end position="242"/>
    </location>
</feature>
<organism evidence="14 15">
    <name type="scientific">Apilactobacillus kunkeei</name>
    <dbReference type="NCBI Taxonomy" id="148814"/>
    <lineage>
        <taxon>Bacteria</taxon>
        <taxon>Bacillati</taxon>
        <taxon>Bacillota</taxon>
        <taxon>Bacilli</taxon>
        <taxon>Lactobacillales</taxon>
        <taxon>Lactobacillaceae</taxon>
        <taxon>Apilactobacillus</taxon>
    </lineage>
</organism>
<dbReference type="InterPro" id="IPR017911">
    <property type="entry name" value="MacB-like_ATP-bd"/>
</dbReference>
<evidence type="ECO:0000256" key="7">
    <source>
        <dbReference type="ARBA" id="ARBA00022840"/>
    </source>
</evidence>
<dbReference type="GO" id="GO:0016887">
    <property type="term" value="F:ATP hydrolysis activity"/>
    <property type="evidence" value="ECO:0007669"/>
    <property type="project" value="InterPro"/>
</dbReference>
<gene>
    <name evidence="14" type="ORF">RZ72_02630</name>
</gene>
<dbReference type="InterPro" id="IPR027417">
    <property type="entry name" value="P-loop_NTPase"/>
</dbReference>
<feature type="transmembrane region" description="Helical" evidence="12">
    <location>
        <begin position="555"/>
        <end position="583"/>
    </location>
</feature>
<keyword evidence="8" id="KW-0029">Amino-acid transport</keyword>
<comment type="caution">
    <text evidence="14">The sequence shown here is derived from an EMBL/GenBank/DDBJ whole genome shotgun (WGS) entry which is preliminary data.</text>
</comment>
<dbReference type="InterPro" id="IPR017871">
    <property type="entry name" value="ABC_transporter-like_CS"/>
</dbReference>
<evidence type="ECO:0000313" key="14">
    <source>
        <dbReference type="EMBL" id="KOY78133.1"/>
    </source>
</evidence>
<dbReference type="InterPro" id="IPR025857">
    <property type="entry name" value="MacB_PCD"/>
</dbReference>
<keyword evidence="5 12" id="KW-0812">Transmembrane</keyword>
<dbReference type="Pfam" id="PF00005">
    <property type="entry name" value="ABC_tran"/>
    <property type="match status" value="1"/>
</dbReference>
<evidence type="ECO:0000256" key="1">
    <source>
        <dbReference type="ARBA" id="ARBA00004429"/>
    </source>
</evidence>
<keyword evidence="9 12" id="KW-1133">Transmembrane helix</keyword>
<dbReference type="EMBL" id="JXCZ01000045">
    <property type="protein sequence ID" value="KOY78133.1"/>
    <property type="molecule type" value="Genomic_DNA"/>
</dbReference>
<dbReference type="SMART" id="SM00382">
    <property type="entry name" value="AAA"/>
    <property type="match status" value="1"/>
</dbReference>
<evidence type="ECO:0000256" key="10">
    <source>
        <dbReference type="ARBA" id="ARBA00023136"/>
    </source>
</evidence>
<keyword evidence="7 14" id="KW-0067">ATP-binding</keyword>
<proteinExistence type="inferred from homology"/>
<dbReference type="Gene3D" id="3.40.50.300">
    <property type="entry name" value="P-loop containing nucleotide triphosphate hydrolases"/>
    <property type="match status" value="1"/>
</dbReference>
<feature type="transmembrane region" description="Helical" evidence="12">
    <location>
        <begin position="505"/>
        <end position="534"/>
    </location>
</feature>
<evidence type="ECO:0000256" key="4">
    <source>
        <dbReference type="ARBA" id="ARBA00022519"/>
    </source>
</evidence>
<keyword evidence="3" id="KW-1003">Cell membrane</keyword>
<keyword evidence="4" id="KW-0997">Cell inner membrane</keyword>
<name>A0A0M9DEK4_9LACO</name>
<dbReference type="InterPro" id="IPR003439">
    <property type="entry name" value="ABC_transporter-like_ATP-bd"/>
</dbReference>
<evidence type="ECO:0000256" key="11">
    <source>
        <dbReference type="ARBA" id="ARBA00038388"/>
    </source>
</evidence>
<dbReference type="Pfam" id="PF02687">
    <property type="entry name" value="FtsX"/>
    <property type="match status" value="1"/>
</dbReference>